<sequence>MNKRILTEGRIEDVLKKNGFYAQERIITNSSCLYIKCLTKGGYLVFVELDESGTVARTGCDFTYIRSDKADLVPYDYRMGCYKTAGNHVAGVAFQCQKGICTLTSGNSQYPTMVNFVQGETCNIKSRSGFISKDPHAYPIVRFSEILADCKLSHKMIAEASMNIAMASYALAHEKLLKLQNTIVNLGNSLTDFSILKDEKTKQLNHSIKSLESIAKKNSCCDSRDHCNEDSEKDAKILDNLARRRSMFTDLIRSCNCIVENGAHVVKICEDINKITDCMKKKYVNLDKVLML</sequence>
<dbReference type="EMBL" id="MK500595">
    <property type="protein sequence ID" value="QBK93391.1"/>
    <property type="molecule type" value="Genomic_DNA"/>
</dbReference>
<proteinExistence type="predicted"/>
<protein>
    <submittedName>
        <fullName evidence="1">Uncharacterized protein</fullName>
    </submittedName>
</protein>
<accession>A0A481ZG82</accession>
<reference evidence="1" key="1">
    <citation type="journal article" date="2019" name="MBio">
        <title>Virus Genomes from Deep Sea Sediments Expand the Ocean Megavirome and Support Independent Origins of Viral Gigantism.</title>
        <authorList>
            <person name="Backstrom D."/>
            <person name="Yutin N."/>
            <person name="Jorgensen S.L."/>
            <person name="Dharamshi J."/>
            <person name="Homa F."/>
            <person name="Zaremba-Niedwiedzka K."/>
            <person name="Spang A."/>
            <person name="Wolf Y.I."/>
            <person name="Koonin E.V."/>
            <person name="Ettema T.J."/>
        </authorList>
    </citation>
    <scope>NUCLEOTIDE SEQUENCE</scope>
</reference>
<name>A0A481ZG82_9VIRU</name>
<gene>
    <name evidence="1" type="ORF">LCPAC404_00950</name>
</gene>
<evidence type="ECO:0000313" key="1">
    <source>
        <dbReference type="EMBL" id="QBK93391.1"/>
    </source>
</evidence>
<organism evidence="1">
    <name type="scientific">Pithovirus LCPAC404</name>
    <dbReference type="NCBI Taxonomy" id="2506597"/>
    <lineage>
        <taxon>Viruses</taxon>
        <taxon>Pithoviruses</taxon>
    </lineage>
</organism>